<dbReference type="AlphaFoldDB" id="A0A067PFZ7"/>
<reference evidence="2" key="1">
    <citation type="journal article" date="2014" name="Proc. Natl. Acad. Sci. U.S.A.">
        <title>Extensive sampling of basidiomycete genomes demonstrates inadequacy of the white-rot/brown-rot paradigm for wood decay fungi.</title>
        <authorList>
            <person name="Riley R."/>
            <person name="Salamov A.A."/>
            <person name="Brown D.W."/>
            <person name="Nagy L.G."/>
            <person name="Floudas D."/>
            <person name="Held B.W."/>
            <person name="Levasseur A."/>
            <person name="Lombard V."/>
            <person name="Morin E."/>
            <person name="Otillar R."/>
            <person name="Lindquist E.A."/>
            <person name="Sun H."/>
            <person name="LaButti K.M."/>
            <person name="Schmutz J."/>
            <person name="Jabbour D."/>
            <person name="Luo H."/>
            <person name="Baker S.E."/>
            <person name="Pisabarro A.G."/>
            <person name="Walton J.D."/>
            <person name="Blanchette R.A."/>
            <person name="Henrissat B."/>
            <person name="Martin F."/>
            <person name="Cullen D."/>
            <person name="Hibbett D.S."/>
            <person name="Grigoriev I.V."/>
        </authorList>
    </citation>
    <scope>NUCLEOTIDE SEQUENCE [LARGE SCALE GENOMIC DNA]</scope>
    <source>
        <strain evidence="2">MUCL 33604</strain>
    </source>
</reference>
<dbReference type="Proteomes" id="UP000027265">
    <property type="component" value="Unassembled WGS sequence"/>
</dbReference>
<dbReference type="InParanoid" id="A0A067PFZ7"/>
<accession>A0A067PFZ7</accession>
<proteinExistence type="predicted"/>
<name>A0A067PFZ7_9AGAM</name>
<evidence type="ECO:0000313" key="2">
    <source>
        <dbReference type="Proteomes" id="UP000027265"/>
    </source>
</evidence>
<evidence type="ECO:0000313" key="1">
    <source>
        <dbReference type="EMBL" id="KDQ52775.1"/>
    </source>
</evidence>
<gene>
    <name evidence="1" type="ORF">JAAARDRAFT_40055</name>
</gene>
<dbReference type="SUPFAM" id="SSF56399">
    <property type="entry name" value="ADP-ribosylation"/>
    <property type="match status" value="1"/>
</dbReference>
<dbReference type="HOGENOM" id="CLU_073377_0_0_1"/>
<keyword evidence="2" id="KW-1185">Reference proteome</keyword>
<evidence type="ECO:0008006" key="3">
    <source>
        <dbReference type="Google" id="ProtNLM"/>
    </source>
</evidence>
<dbReference type="EMBL" id="KL197738">
    <property type="protein sequence ID" value="KDQ52775.1"/>
    <property type="molecule type" value="Genomic_DNA"/>
</dbReference>
<dbReference type="OrthoDB" id="2419903at2759"/>
<organism evidence="1 2">
    <name type="scientific">Jaapia argillacea MUCL 33604</name>
    <dbReference type="NCBI Taxonomy" id="933084"/>
    <lineage>
        <taxon>Eukaryota</taxon>
        <taxon>Fungi</taxon>
        <taxon>Dikarya</taxon>
        <taxon>Basidiomycota</taxon>
        <taxon>Agaricomycotina</taxon>
        <taxon>Agaricomycetes</taxon>
        <taxon>Agaricomycetidae</taxon>
        <taxon>Jaapiales</taxon>
        <taxon>Jaapiaceae</taxon>
        <taxon>Jaapia</taxon>
    </lineage>
</organism>
<dbReference type="Gene3D" id="3.90.228.10">
    <property type="match status" value="1"/>
</dbReference>
<protein>
    <recommendedName>
        <fullName evidence="3">PARP catalytic domain-containing protein</fullName>
    </recommendedName>
</protein>
<sequence>MNSLVKSVVHWGAQQRSASPVDLCENCGKKPKFVERGFQHPYCGRTCARSGGGQASNPNACALRGCRAVGKSSFGGFCSEAHGRDAVRSGQAKACDQCRVHAQIAGNLCGACDRRAQSTPRLGELDNNGATFRSIANNWARQWNDARTRPNIERVFEVTMPRDRQAKRKAYLKKLDQAGGYFEQQTFHSSQCICDLGVKNPLLCDWKSCGICNIVKSSFQSFAFGVPQNSGRYGAGIYSYQNPALADRFATSSTSSPYRAIIACDVAMTNGKSDSVNDGERVFVTNPDAIIPSYIILYK</sequence>